<name>A0A8J5ZZL9_GALPY</name>
<feature type="compositionally biased region" description="Basic and acidic residues" evidence="7">
    <location>
        <begin position="158"/>
        <end position="167"/>
    </location>
</feature>
<dbReference type="GO" id="GO:0005886">
    <property type="term" value="C:plasma membrane"/>
    <property type="evidence" value="ECO:0007669"/>
    <property type="project" value="TreeGrafter"/>
</dbReference>
<organism evidence="8 9">
    <name type="scientific">Galemys pyrenaicus</name>
    <name type="common">Iberian desman</name>
    <name type="synonym">Pyrenean desman</name>
    <dbReference type="NCBI Taxonomy" id="202257"/>
    <lineage>
        <taxon>Eukaryota</taxon>
        <taxon>Metazoa</taxon>
        <taxon>Chordata</taxon>
        <taxon>Craniata</taxon>
        <taxon>Vertebrata</taxon>
        <taxon>Euteleostomi</taxon>
        <taxon>Mammalia</taxon>
        <taxon>Eutheria</taxon>
        <taxon>Laurasiatheria</taxon>
        <taxon>Eulipotyphla</taxon>
        <taxon>Talpidae</taxon>
        <taxon>Galemys</taxon>
    </lineage>
</organism>
<protein>
    <recommendedName>
        <fullName evidence="1">non-specific serine/threonine protein kinase</fullName>
        <ecNumber evidence="1">2.7.11.1</ecNumber>
    </recommendedName>
</protein>
<feature type="region of interest" description="Disordered" evidence="7">
    <location>
        <begin position="155"/>
        <end position="180"/>
    </location>
</feature>
<keyword evidence="3" id="KW-0808">Transferase</keyword>
<evidence type="ECO:0000256" key="1">
    <source>
        <dbReference type="ARBA" id="ARBA00012513"/>
    </source>
</evidence>
<dbReference type="SUPFAM" id="SSF56112">
    <property type="entry name" value="Protein kinase-like (PK-like)"/>
    <property type="match status" value="1"/>
</dbReference>
<evidence type="ECO:0000313" key="9">
    <source>
        <dbReference type="Proteomes" id="UP000700334"/>
    </source>
</evidence>
<dbReference type="GO" id="GO:0050321">
    <property type="term" value="F:tau-protein kinase activity"/>
    <property type="evidence" value="ECO:0007669"/>
    <property type="project" value="TreeGrafter"/>
</dbReference>
<evidence type="ECO:0000256" key="5">
    <source>
        <dbReference type="ARBA" id="ARBA00022777"/>
    </source>
</evidence>
<dbReference type="OrthoDB" id="193931at2759"/>
<feature type="non-terminal residue" evidence="8">
    <location>
        <position position="240"/>
    </location>
</feature>
<keyword evidence="2" id="KW-0723">Serine/threonine-protein kinase</keyword>
<dbReference type="PANTHER" id="PTHR24346">
    <property type="entry name" value="MAP/MICROTUBULE AFFINITY-REGULATING KINASE"/>
    <property type="match status" value="1"/>
</dbReference>
<dbReference type="GO" id="GO:0000226">
    <property type="term" value="P:microtubule cytoskeleton organization"/>
    <property type="evidence" value="ECO:0007669"/>
    <property type="project" value="TreeGrafter"/>
</dbReference>
<keyword evidence="6" id="KW-0067">ATP-binding</keyword>
<dbReference type="AlphaFoldDB" id="A0A8J5ZZL9"/>
<sequence>MKYASEGEVFGCTWKNKGKRRARPQSSFRARNVMARSGHWSLVVILCTLDSKLHPMDGQNLQELEEQVLGREYRIPFDISTDCEHFLQCILMLNLIKQGTLEQRMEDRRIAQDIRMVNHLCKGASLSQKPRRFSDHAGSAIPSVVAYSKRNQASTIDSDLKEDRIPSRESSSSAAGGNCCNQSHVPECKLSQKERPWALGNLTPWKMRLGQSPRLSSNGVPCERLPGVSTAFRNIAFKIT</sequence>
<dbReference type="Proteomes" id="UP000700334">
    <property type="component" value="Unassembled WGS sequence"/>
</dbReference>
<reference evidence="8" key="1">
    <citation type="journal article" date="2021" name="Evol. Appl.">
        <title>The genome of the Pyrenean desman and the effects of bottlenecks and inbreeding on the genomic landscape of an endangered species.</title>
        <authorList>
            <person name="Escoda L."/>
            <person name="Castresana J."/>
        </authorList>
    </citation>
    <scope>NUCLEOTIDE SEQUENCE</scope>
    <source>
        <strain evidence="8">IBE-C5619</strain>
    </source>
</reference>
<keyword evidence="4" id="KW-0547">Nucleotide-binding</keyword>
<feature type="compositionally biased region" description="Polar residues" evidence="7">
    <location>
        <begin position="168"/>
        <end position="180"/>
    </location>
</feature>
<evidence type="ECO:0000313" key="8">
    <source>
        <dbReference type="EMBL" id="KAG8510601.1"/>
    </source>
</evidence>
<dbReference type="EC" id="2.7.11.1" evidence="1"/>
<dbReference type="GO" id="GO:0005524">
    <property type="term" value="F:ATP binding"/>
    <property type="evidence" value="ECO:0007669"/>
    <property type="project" value="UniProtKB-KW"/>
</dbReference>
<dbReference type="Gene3D" id="1.10.510.10">
    <property type="entry name" value="Transferase(Phosphotransferase) domain 1"/>
    <property type="match status" value="1"/>
</dbReference>
<evidence type="ECO:0000256" key="6">
    <source>
        <dbReference type="ARBA" id="ARBA00022840"/>
    </source>
</evidence>
<dbReference type="InterPro" id="IPR011009">
    <property type="entry name" value="Kinase-like_dom_sf"/>
</dbReference>
<dbReference type="GO" id="GO:0035556">
    <property type="term" value="P:intracellular signal transduction"/>
    <property type="evidence" value="ECO:0007669"/>
    <property type="project" value="TreeGrafter"/>
</dbReference>
<evidence type="ECO:0000256" key="7">
    <source>
        <dbReference type="SAM" id="MobiDB-lite"/>
    </source>
</evidence>
<dbReference type="PANTHER" id="PTHR24346:SF98">
    <property type="entry name" value="NON-SPECIFIC SERINE_THREONINE PROTEIN KINASE"/>
    <property type="match status" value="1"/>
</dbReference>
<accession>A0A8J5ZZL9</accession>
<evidence type="ECO:0000256" key="2">
    <source>
        <dbReference type="ARBA" id="ARBA00022527"/>
    </source>
</evidence>
<dbReference type="GO" id="GO:0005737">
    <property type="term" value="C:cytoplasm"/>
    <property type="evidence" value="ECO:0007669"/>
    <property type="project" value="TreeGrafter"/>
</dbReference>
<comment type="caution">
    <text evidence="8">The sequence shown here is derived from an EMBL/GenBank/DDBJ whole genome shotgun (WGS) entry which is preliminary data.</text>
</comment>
<evidence type="ECO:0000256" key="3">
    <source>
        <dbReference type="ARBA" id="ARBA00022679"/>
    </source>
</evidence>
<gene>
    <name evidence="8" type="ORF">J0S82_002657</name>
</gene>
<proteinExistence type="predicted"/>
<keyword evidence="9" id="KW-1185">Reference proteome</keyword>
<dbReference type="EMBL" id="JAGFMF010011868">
    <property type="protein sequence ID" value="KAG8510601.1"/>
    <property type="molecule type" value="Genomic_DNA"/>
</dbReference>
<keyword evidence="5 8" id="KW-0418">Kinase</keyword>
<evidence type="ECO:0000256" key="4">
    <source>
        <dbReference type="ARBA" id="ARBA00022741"/>
    </source>
</evidence>